<dbReference type="AlphaFoldDB" id="A0A6J6E6K9"/>
<gene>
    <name evidence="1" type="ORF">UFOPK1726_00309</name>
</gene>
<reference evidence="1" key="1">
    <citation type="submission" date="2020-05" db="EMBL/GenBank/DDBJ databases">
        <authorList>
            <person name="Chiriac C."/>
            <person name="Salcher M."/>
            <person name="Ghai R."/>
            <person name="Kavagutti S V."/>
        </authorList>
    </citation>
    <scope>NUCLEOTIDE SEQUENCE</scope>
</reference>
<name>A0A6J6E6K9_9ZZZZ</name>
<sequence>MVFFYRNIGVVGDFLEDHAEIGWRYSFGIDVSIFGGYTDILDEDIGVEYWTYIYRYMFDCVIYSRIKDVEVLVV</sequence>
<accession>A0A6J6E6K9</accession>
<proteinExistence type="predicted"/>
<protein>
    <submittedName>
        <fullName evidence="1">Unannotated protein</fullName>
    </submittedName>
</protein>
<organism evidence="1">
    <name type="scientific">freshwater metagenome</name>
    <dbReference type="NCBI Taxonomy" id="449393"/>
    <lineage>
        <taxon>unclassified sequences</taxon>
        <taxon>metagenomes</taxon>
        <taxon>ecological metagenomes</taxon>
    </lineage>
</organism>
<evidence type="ECO:0000313" key="1">
    <source>
        <dbReference type="EMBL" id="CAB4571486.1"/>
    </source>
</evidence>
<dbReference type="EMBL" id="CAEZTT010000021">
    <property type="protein sequence ID" value="CAB4571486.1"/>
    <property type="molecule type" value="Genomic_DNA"/>
</dbReference>